<dbReference type="GO" id="GO:0032797">
    <property type="term" value="C:SMN complex"/>
    <property type="evidence" value="ECO:0007669"/>
    <property type="project" value="TreeGrafter"/>
</dbReference>
<evidence type="ECO:0000259" key="1">
    <source>
        <dbReference type="PROSITE" id="PS52001"/>
    </source>
</evidence>
<dbReference type="GO" id="GO:0000387">
    <property type="term" value="P:spliceosomal snRNP assembly"/>
    <property type="evidence" value="ECO:0007669"/>
    <property type="project" value="TreeGrafter"/>
</dbReference>
<sequence length="269" mass="28814">LSGSVGGNEAGIANATLANRIALVRASVQKAQEACKHLQGCDLDLQAQKNLLTAVGTTCIAKRQLLCDLKRELQELTSQTDPYSMCCPSRHMNEAQQVPYSSVLRIYCGTDVSFTGFFCTLDPASGNVVLCSKPDDTAAGSETITVVSGWSITKVEVVEDIKCPQSLRDRLEQVFAQNRLSNASMAANDGCADAGSPSSGPSPLTRREAIVAHFANASIPVEIRDEDECISIYSGLVVIQPPYLPSCCRSTNAIVLKRVQDMLNALQIS</sequence>
<dbReference type="InterPro" id="IPR047574">
    <property type="entry name" value="AD"/>
</dbReference>
<name>A0A183T2U9_SCHSO</name>
<dbReference type="WBParaSite" id="SSLN_0001121801-mRNA-1">
    <property type="protein sequence ID" value="SSLN_0001121801-mRNA-1"/>
    <property type="gene ID" value="SSLN_0001121801"/>
</dbReference>
<dbReference type="GO" id="GO:0000245">
    <property type="term" value="P:spliceosomal complex assembly"/>
    <property type="evidence" value="ECO:0007669"/>
    <property type="project" value="InterPro"/>
</dbReference>
<dbReference type="InterPro" id="IPR046856">
    <property type="entry name" value="Gemin6_C"/>
</dbReference>
<dbReference type="Pfam" id="PF20417">
    <property type="entry name" value="Gemin6_C"/>
    <property type="match status" value="1"/>
</dbReference>
<feature type="domain" description="AD" evidence="1">
    <location>
        <begin position="169"/>
        <end position="269"/>
    </location>
</feature>
<dbReference type="InterPro" id="IPR009422">
    <property type="entry name" value="Gemin6"/>
</dbReference>
<evidence type="ECO:0000313" key="2">
    <source>
        <dbReference type="WBParaSite" id="SSLN_0001121801-mRNA-1"/>
    </source>
</evidence>
<reference evidence="2" key="1">
    <citation type="submission" date="2016-06" db="UniProtKB">
        <authorList>
            <consortium name="WormBaseParasite"/>
        </authorList>
    </citation>
    <scope>IDENTIFICATION</scope>
</reference>
<dbReference type="PROSITE" id="PS52001">
    <property type="entry name" value="AD"/>
    <property type="match status" value="1"/>
</dbReference>
<protein>
    <submittedName>
        <fullName evidence="2">Gemin6_C domain-containing protein</fullName>
    </submittedName>
</protein>
<dbReference type="PANTHER" id="PTHR14710:SF2">
    <property type="entry name" value="GEM-ASSOCIATED PROTEIN 6"/>
    <property type="match status" value="1"/>
</dbReference>
<organism evidence="2">
    <name type="scientific">Schistocephalus solidus</name>
    <name type="common">Tapeworm</name>
    <dbReference type="NCBI Taxonomy" id="70667"/>
    <lineage>
        <taxon>Eukaryota</taxon>
        <taxon>Metazoa</taxon>
        <taxon>Spiralia</taxon>
        <taxon>Lophotrochozoa</taxon>
        <taxon>Platyhelminthes</taxon>
        <taxon>Cestoda</taxon>
        <taxon>Eucestoda</taxon>
        <taxon>Diphyllobothriidea</taxon>
        <taxon>Diphyllobothriidae</taxon>
        <taxon>Schistocephalus</taxon>
    </lineage>
</organism>
<dbReference type="PANTHER" id="PTHR14710">
    <property type="entry name" value="GEM-ASSOCIATED PROTEIN 6"/>
    <property type="match status" value="1"/>
</dbReference>
<dbReference type="GO" id="GO:0005634">
    <property type="term" value="C:nucleus"/>
    <property type="evidence" value="ECO:0007669"/>
    <property type="project" value="InterPro"/>
</dbReference>
<dbReference type="AlphaFoldDB" id="A0A183T2U9"/>
<accession>A0A183T2U9</accession>
<dbReference type="Gene3D" id="2.30.30.100">
    <property type="match status" value="1"/>
</dbReference>
<proteinExistence type="predicted"/>